<dbReference type="SMART" id="SM00922">
    <property type="entry name" value="MR_MLE"/>
    <property type="match status" value="1"/>
</dbReference>
<dbReference type="InterPro" id="IPR029017">
    <property type="entry name" value="Enolase-like_N"/>
</dbReference>
<dbReference type="Gene3D" id="3.30.390.10">
    <property type="entry name" value="Enolase-like, N-terminal domain"/>
    <property type="match status" value="1"/>
</dbReference>
<evidence type="ECO:0000256" key="3">
    <source>
        <dbReference type="ARBA" id="ARBA00022842"/>
    </source>
</evidence>
<evidence type="ECO:0000313" key="6">
    <source>
        <dbReference type="Proteomes" id="UP000825051"/>
    </source>
</evidence>
<dbReference type="GO" id="GO:0016052">
    <property type="term" value="P:carbohydrate catabolic process"/>
    <property type="evidence" value="ECO:0007669"/>
    <property type="project" value="TreeGrafter"/>
</dbReference>
<evidence type="ECO:0000256" key="2">
    <source>
        <dbReference type="ARBA" id="ARBA00022723"/>
    </source>
</evidence>
<protein>
    <submittedName>
        <fullName evidence="5">Mandelate racemase/muconate lactonizing enzyme family protein</fullName>
    </submittedName>
</protein>
<keyword evidence="2" id="KW-0479">Metal-binding</keyword>
<dbReference type="SFLD" id="SFLDG00179">
    <property type="entry name" value="mandelate_racemase"/>
    <property type="match status" value="1"/>
</dbReference>
<dbReference type="Proteomes" id="UP000825051">
    <property type="component" value="Chromosome"/>
</dbReference>
<gene>
    <name evidence="5" type="ORF">K0B96_15720</name>
</gene>
<sequence length="374" mass="41357">MKITEVICQILRISTVEAKTAGTQDTLLIRVRTDTGLEGIGESDASPEILKAIIDAPFSHNIASGLRRLLLGLDPLETDFIREKLYRATMYYGRRAVGVAAMAGVDMALWDIKGKFFQQPIHRLLGGKRHATIPAYASILFGRDGQQTKDIAQRWRAAGYRAIKFGWEPMGQSEALDVELVAGARAGAGDDATVLIDAGCVWDARTALSRAQRFEAFNIGWLEEPLSQDDLDGYVWLRDRSPVPIAAGEGECGRAAFRPWIDRHALDVYQVDLARNGFTDSLYIRQRVEEIGARLCNHCYKTPISVAACLHWLSTCAGAFIFEDCVEDSPLRHELTHERMQAVDGVMTVPDAPGLGITLNEDFVRAHLVSESRA</sequence>
<reference evidence="5" key="1">
    <citation type="submission" date="2021-08" db="EMBL/GenBank/DDBJ databases">
        <title>Genome of a novel bacterium of the phylum Verrucomicrobia, Oleiharenicola sp. KSB-15.</title>
        <authorList>
            <person name="Chung J.-H."/>
            <person name="Ahn J.-H."/>
            <person name="Yoon Y."/>
            <person name="Kim D.-Y."/>
            <person name="An S.-H."/>
            <person name="Park I."/>
            <person name="Yeon J."/>
        </authorList>
    </citation>
    <scope>NUCLEOTIDE SEQUENCE</scope>
    <source>
        <strain evidence="5">KSB-15</strain>
    </source>
</reference>
<proteinExistence type="predicted"/>
<dbReference type="SUPFAM" id="SSF51604">
    <property type="entry name" value="Enolase C-terminal domain-like"/>
    <property type="match status" value="1"/>
</dbReference>
<evidence type="ECO:0000313" key="5">
    <source>
        <dbReference type="EMBL" id="QYM78730.1"/>
    </source>
</evidence>
<dbReference type="InterPro" id="IPR018110">
    <property type="entry name" value="Mandel_Rmase/mucon_lact_enz_CS"/>
</dbReference>
<dbReference type="InterPro" id="IPR013341">
    <property type="entry name" value="Mandelate_racemase_N_dom"/>
</dbReference>
<dbReference type="SFLD" id="SFLDS00001">
    <property type="entry name" value="Enolase"/>
    <property type="match status" value="1"/>
</dbReference>
<dbReference type="GO" id="GO:0009063">
    <property type="term" value="P:amino acid catabolic process"/>
    <property type="evidence" value="ECO:0007669"/>
    <property type="project" value="InterPro"/>
</dbReference>
<evidence type="ECO:0000256" key="1">
    <source>
        <dbReference type="ARBA" id="ARBA00001946"/>
    </source>
</evidence>
<dbReference type="InterPro" id="IPR029065">
    <property type="entry name" value="Enolase_C-like"/>
</dbReference>
<dbReference type="PANTHER" id="PTHR13794:SF58">
    <property type="entry name" value="MITOCHONDRIAL ENOLASE SUPERFAMILY MEMBER 1"/>
    <property type="match status" value="1"/>
</dbReference>
<dbReference type="Pfam" id="PF02746">
    <property type="entry name" value="MR_MLE_N"/>
    <property type="match status" value="1"/>
</dbReference>
<feature type="domain" description="Mandelate racemase/muconate lactonizing enzyme C-terminal" evidence="4">
    <location>
        <begin position="145"/>
        <end position="244"/>
    </location>
</feature>
<evidence type="ECO:0000259" key="4">
    <source>
        <dbReference type="SMART" id="SM00922"/>
    </source>
</evidence>
<keyword evidence="3" id="KW-0460">Magnesium</keyword>
<name>A0A8F9XGY5_9BACT</name>
<dbReference type="Gene3D" id="3.20.20.120">
    <property type="entry name" value="Enolase-like C-terminal domain"/>
    <property type="match status" value="1"/>
</dbReference>
<dbReference type="EMBL" id="CP080507">
    <property type="protein sequence ID" value="QYM78730.1"/>
    <property type="molecule type" value="Genomic_DNA"/>
</dbReference>
<dbReference type="InterPro" id="IPR013342">
    <property type="entry name" value="Mandelate_racemase_C"/>
</dbReference>
<keyword evidence="6" id="KW-1185">Reference proteome</keyword>
<dbReference type="KEGG" id="ole:K0B96_15720"/>
<dbReference type="GO" id="GO:0016836">
    <property type="term" value="F:hydro-lyase activity"/>
    <property type="evidence" value="ECO:0007669"/>
    <property type="project" value="TreeGrafter"/>
</dbReference>
<accession>A0A8F9XGY5</accession>
<comment type="cofactor">
    <cofactor evidence="1">
        <name>Mg(2+)</name>
        <dbReference type="ChEBI" id="CHEBI:18420"/>
    </cofactor>
</comment>
<dbReference type="PANTHER" id="PTHR13794">
    <property type="entry name" value="ENOLASE SUPERFAMILY, MANDELATE RACEMASE"/>
    <property type="match status" value="1"/>
</dbReference>
<dbReference type="SUPFAM" id="SSF54826">
    <property type="entry name" value="Enolase N-terminal domain-like"/>
    <property type="match status" value="1"/>
</dbReference>
<dbReference type="Pfam" id="PF13378">
    <property type="entry name" value="MR_MLE_C"/>
    <property type="match status" value="1"/>
</dbReference>
<organism evidence="5 6">
    <name type="scientific">Horticoccus luteus</name>
    <dbReference type="NCBI Taxonomy" id="2862869"/>
    <lineage>
        <taxon>Bacteria</taxon>
        <taxon>Pseudomonadati</taxon>
        <taxon>Verrucomicrobiota</taxon>
        <taxon>Opitutia</taxon>
        <taxon>Opitutales</taxon>
        <taxon>Opitutaceae</taxon>
        <taxon>Horticoccus</taxon>
    </lineage>
</organism>
<dbReference type="RefSeq" id="WP_220161834.1">
    <property type="nucleotide sequence ID" value="NZ_CP080507.1"/>
</dbReference>
<dbReference type="PROSITE" id="PS00908">
    <property type="entry name" value="MR_MLE_1"/>
    <property type="match status" value="1"/>
</dbReference>
<dbReference type="CDD" id="cd03316">
    <property type="entry name" value="MR_like"/>
    <property type="match status" value="1"/>
</dbReference>
<dbReference type="AlphaFoldDB" id="A0A8F9XGY5"/>
<dbReference type="InterPro" id="IPR046945">
    <property type="entry name" value="RHMD-like"/>
</dbReference>
<dbReference type="GO" id="GO:0000287">
    <property type="term" value="F:magnesium ion binding"/>
    <property type="evidence" value="ECO:0007669"/>
    <property type="project" value="TreeGrafter"/>
</dbReference>
<dbReference type="InterPro" id="IPR036849">
    <property type="entry name" value="Enolase-like_C_sf"/>
</dbReference>